<evidence type="ECO:0000313" key="4">
    <source>
        <dbReference type="Proteomes" id="UP000037982"/>
    </source>
</evidence>
<dbReference type="Pfam" id="PF10092">
    <property type="entry name" value="DUF2330"/>
    <property type="match status" value="1"/>
</dbReference>
<feature type="transmembrane region" description="Helical" evidence="1">
    <location>
        <begin position="316"/>
        <end position="336"/>
    </location>
</feature>
<sequence length="346" mass="37504">MLLAMQLVALARPAYACGCGAMVVDPKTTMSVDRETSAVHWDGRTEQIVMSLTVHGDAPDAAWIMPVPHRATVKLGDRALFDELASLTKPVEKDRSYFWPHGGDWPFRWSDGDTAGAPAPGAAGPGVGLVGRERLGPFDVARLTATDPDALRGWLTSHGFRLPSSLATGLRPYVAQHWEYVAIRLAPAQKYGFLNGTLDPLRLSFASDRLVYPMRLSRLATTQQSLGLYVLAPHRMEPRGAIGGSAPEVFFAGRIKTEGTPVSALAGTGGAFLTAIDQRFPHPERISGDHELRRAAADTPYRRVHYTDVLMKAGGVPVWILVVGGVLLLVVIALTVRRRRRDVSGS</sequence>
<feature type="signal peptide" evidence="2">
    <location>
        <begin position="1"/>
        <end position="16"/>
    </location>
</feature>
<protein>
    <recommendedName>
        <fullName evidence="5">DUF2330 domain-containing protein</fullName>
    </recommendedName>
</protein>
<dbReference type="Proteomes" id="UP000037982">
    <property type="component" value="Unassembled WGS sequence"/>
</dbReference>
<reference evidence="4" key="1">
    <citation type="submission" date="2015-07" db="EMBL/GenBank/DDBJ databases">
        <authorList>
            <person name="Ju K.-S."/>
            <person name="Doroghazi J.R."/>
            <person name="Metcalf W.W."/>
        </authorList>
    </citation>
    <scope>NUCLEOTIDE SEQUENCE [LARGE SCALE GENOMIC DNA]</scope>
    <source>
        <strain evidence="4">NRRL ISP-5002</strain>
    </source>
</reference>
<dbReference type="EMBL" id="LGKG01000196">
    <property type="protein sequence ID" value="KPC59022.1"/>
    <property type="molecule type" value="Genomic_DNA"/>
</dbReference>
<dbReference type="AlphaFoldDB" id="A0A0N0GVA1"/>
<proteinExistence type="predicted"/>
<evidence type="ECO:0000313" key="3">
    <source>
        <dbReference type="EMBL" id="KPC59022.1"/>
    </source>
</evidence>
<feature type="chain" id="PRO_5005850043" description="DUF2330 domain-containing protein" evidence="2">
    <location>
        <begin position="17"/>
        <end position="346"/>
    </location>
</feature>
<keyword evidence="4" id="KW-1185">Reference proteome</keyword>
<name>A0A0N0GVA1_9ACTN</name>
<keyword evidence="1" id="KW-0812">Transmembrane</keyword>
<keyword evidence="2" id="KW-0732">Signal</keyword>
<keyword evidence="1" id="KW-0472">Membrane</keyword>
<dbReference type="PATRIC" id="fig|66876.3.peg.8059"/>
<gene>
    <name evidence="3" type="ORF">ADL29_36590</name>
</gene>
<evidence type="ECO:0000256" key="1">
    <source>
        <dbReference type="SAM" id="Phobius"/>
    </source>
</evidence>
<comment type="caution">
    <text evidence="3">The sequence shown here is derived from an EMBL/GenBank/DDBJ whole genome shotgun (WGS) entry which is preliminary data.</text>
</comment>
<evidence type="ECO:0008006" key="5">
    <source>
        <dbReference type="Google" id="ProtNLM"/>
    </source>
</evidence>
<evidence type="ECO:0000256" key="2">
    <source>
        <dbReference type="SAM" id="SignalP"/>
    </source>
</evidence>
<accession>A0A0N0GVA1</accession>
<keyword evidence="1" id="KW-1133">Transmembrane helix</keyword>
<dbReference type="InterPro" id="IPR019283">
    <property type="entry name" value="DUF2330"/>
</dbReference>
<organism evidence="3 4">
    <name type="scientific">Streptomyces chattanoogensis</name>
    <dbReference type="NCBI Taxonomy" id="66876"/>
    <lineage>
        <taxon>Bacteria</taxon>
        <taxon>Bacillati</taxon>
        <taxon>Actinomycetota</taxon>
        <taxon>Actinomycetes</taxon>
        <taxon>Kitasatosporales</taxon>
        <taxon>Streptomycetaceae</taxon>
        <taxon>Streptomyces</taxon>
    </lineage>
</organism>